<gene>
    <name evidence="2" type="primary">LOC106809110</name>
</gene>
<dbReference type="Proteomes" id="UP000695022">
    <property type="component" value="Unplaced"/>
</dbReference>
<protein>
    <submittedName>
        <fullName evidence="2">Coiled-coil-helix-coiled-coil-helix domain-containing protein 1-like</fullName>
    </submittedName>
</protein>
<dbReference type="GeneID" id="106809110"/>
<name>A0ABM1E5T8_PRICU</name>
<dbReference type="RefSeq" id="XP_014667559.1">
    <property type="nucleotide sequence ID" value="XM_014812073.1"/>
</dbReference>
<dbReference type="InterPro" id="IPR033620">
    <property type="entry name" value="Ribosomal_mS37_met"/>
</dbReference>
<keyword evidence="1" id="KW-1185">Reference proteome</keyword>
<reference evidence="2" key="1">
    <citation type="submission" date="2025-08" db="UniProtKB">
        <authorList>
            <consortium name="RefSeq"/>
        </authorList>
    </citation>
    <scope>IDENTIFICATION</scope>
</reference>
<accession>A0ABM1E5T8</accession>
<dbReference type="SUPFAM" id="SSF47072">
    <property type="entry name" value="Cysteine alpha-hairpin motif"/>
    <property type="match status" value="1"/>
</dbReference>
<evidence type="ECO:0000313" key="2">
    <source>
        <dbReference type="RefSeq" id="XP_014667559.1"/>
    </source>
</evidence>
<organism evidence="1 2">
    <name type="scientific">Priapulus caudatus</name>
    <name type="common">Priapulid worm</name>
    <dbReference type="NCBI Taxonomy" id="37621"/>
    <lineage>
        <taxon>Eukaryota</taxon>
        <taxon>Metazoa</taxon>
        <taxon>Ecdysozoa</taxon>
        <taxon>Scalidophora</taxon>
        <taxon>Priapulida</taxon>
        <taxon>Priapulimorpha</taxon>
        <taxon>Priapulimorphida</taxon>
        <taxon>Priapulidae</taxon>
        <taxon>Priapulus</taxon>
    </lineage>
</organism>
<proteinExistence type="predicted"/>
<dbReference type="PANTHER" id="PTHR31278:SF2">
    <property type="entry name" value="SMALL RIBOSOMAL SUBUNIT PROTEIN MS37"/>
    <property type="match status" value="1"/>
</dbReference>
<sequence length="127" mass="14536">MPSLTRVYQLPLRTKYPIIRYGKYREMLPLKLGDKVSGRLDTENQGKVCINELTLMLSCMKQNEFSQDICTAEITAFETCYNSHLKTESKKKADEAKGIIKEAIGGRLPSQHLNSLLKRYPQPKKKS</sequence>
<dbReference type="InterPro" id="IPR009069">
    <property type="entry name" value="Cys_alpha_HP_mot_SF"/>
</dbReference>
<evidence type="ECO:0000313" key="1">
    <source>
        <dbReference type="Proteomes" id="UP000695022"/>
    </source>
</evidence>
<dbReference type="PANTHER" id="PTHR31278">
    <property type="entry name" value="CHCHD1"/>
    <property type="match status" value="1"/>
</dbReference>